<keyword evidence="3" id="KW-1185">Reference proteome</keyword>
<accession>A0A7W9J4I2</accession>
<gene>
    <name evidence="2" type="ORF">HDA39_002215</name>
</gene>
<proteinExistence type="predicted"/>
<feature type="region of interest" description="Disordered" evidence="1">
    <location>
        <begin position="1"/>
        <end position="22"/>
    </location>
</feature>
<sequence length="159" mass="15994">MAQRDQGRAGAGTGGRRDGRAAVGWQLESGTLTGGSATSLQVVLASGGATIELNGTAYDGSADAFLDQVERADGDRPGTGGDRGTVTTGAGLVGVVETRTTPSGTDEVDAAFKMAIGSAETVASAPALLVRIRTASGQFEHYQDEVAALLRSITPGAVR</sequence>
<evidence type="ECO:0000256" key="1">
    <source>
        <dbReference type="SAM" id="MobiDB-lite"/>
    </source>
</evidence>
<reference evidence="2 3" key="1">
    <citation type="submission" date="2020-08" db="EMBL/GenBank/DDBJ databases">
        <title>Sequencing the genomes of 1000 actinobacteria strains.</title>
        <authorList>
            <person name="Klenk H.-P."/>
        </authorList>
    </citation>
    <scope>NUCLEOTIDE SEQUENCE [LARGE SCALE GENOMIC DNA]</scope>
    <source>
        <strain evidence="2 3">DSM 28967</strain>
    </source>
</reference>
<dbReference type="EMBL" id="JACHMY010000001">
    <property type="protein sequence ID" value="MBB5835481.1"/>
    <property type="molecule type" value="Genomic_DNA"/>
</dbReference>
<protein>
    <submittedName>
        <fullName evidence="2">Uncharacterized protein</fullName>
    </submittedName>
</protein>
<dbReference type="AlphaFoldDB" id="A0A7W9J4I2"/>
<evidence type="ECO:0000313" key="2">
    <source>
        <dbReference type="EMBL" id="MBB5835481.1"/>
    </source>
</evidence>
<evidence type="ECO:0000313" key="3">
    <source>
        <dbReference type="Proteomes" id="UP000549971"/>
    </source>
</evidence>
<name>A0A7W9J4I2_9ACTN</name>
<dbReference type="Proteomes" id="UP000549971">
    <property type="component" value="Unassembled WGS sequence"/>
</dbReference>
<organism evidence="2 3">
    <name type="scientific">Kribbella italica</name>
    <dbReference type="NCBI Taxonomy" id="1540520"/>
    <lineage>
        <taxon>Bacteria</taxon>
        <taxon>Bacillati</taxon>
        <taxon>Actinomycetota</taxon>
        <taxon>Actinomycetes</taxon>
        <taxon>Propionibacteriales</taxon>
        <taxon>Kribbellaceae</taxon>
        <taxon>Kribbella</taxon>
    </lineage>
</organism>
<dbReference type="RefSeq" id="WP_202892947.1">
    <property type="nucleotide sequence ID" value="NZ_JACHMY010000001.1"/>
</dbReference>
<comment type="caution">
    <text evidence="2">The sequence shown here is derived from an EMBL/GenBank/DDBJ whole genome shotgun (WGS) entry which is preliminary data.</text>
</comment>